<dbReference type="RefSeq" id="WP_011700241.1">
    <property type="nucleotide sequence ID" value="NC_008554.1"/>
</dbReference>
<keyword evidence="3" id="KW-0804">Transcription</keyword>
<evidence type="ECO:0000313" key="7">
    <source>
        <dbReference type="Proteomes" id="UP000001784"/>
    </source>
</evidence>
<dbReference type="FunCoup" id="A0LNW4">
    <property type="interactions" value="263"/>
</dbReference>
<protein>
    <submittedName>
        <fullName evidence="6">Transcriptional regulator, Crp/Fnr family</fullName>
    </submittedName>
</protein>
<dbReference type="PROSITE" id="PS51063">
    <property type="entry name" value="HTH_CRP_2"/>
    <property type="match status" value="1"/>
</dbReference>
<dbReference type="SUPFAM" id="SSF51206">
    <property type="entry name" value="cAMP-binding domain-like"/>
    <property type="match status" value="1"/>
</dbReference>
<evidence type="ECO:0000313" key="6">
    <source>
        <dbReference type="EMBL" id="ABK19116.1"/>
    </source>
</evidence>
<dbReference type="STRING" id="335543.Sfum_3445"/>
<dbReference type="InterPro" id="IPR012318">
    <property type="entry name" value="HTH_CRP"/>
</dbReference>
<dbReference type="InterPro" id="IPR036390">
    <property type="entry name" value="WH_DNA-bd_sf"/>
</dbReference>
<evidence type="ECO:0000259" key="4">
    <source>
        <dbReference type="PROSITE" id="PS50042"/>
    </source>
</evidence>
<evidence type="ECO:0000256" key="2">
    <source>
        <dbReference type="ARBA" id="ARBA00023125"/>
    </source>
</evidence>
<sequence length="228" mass="24995">METRASIAQVPLFEGLPADQLSKVADVSIEQKFGKGQTLFSEGAKATGFYVIVSGRIKIYKLSLEGKEQILHIFGAGEFFAEVPVFAGGAFPAHAEAIEASRVLFFPRAAFIELVRSEPSLALNMLAILCQRLRRFTHMVEDLSLKEVPGRLAAYLLYLGERAEGSDRLELDTTKGQLASLLGTIPETLSRILAKMSQQEFITVEGRRITILNREALENLAAGEKLPG</sequence>
<evidence type="ECO:0000259" key="5">
    <source>
        <dbReference type="PROSITE" id="PS51063"/>
    </source>
</evidence>
<dbReference type="GO" id="GO:0003700">
    <property type="term" value="F:DNA-binding transcription factor activity"/>
    <property type="evidence" value="ECO:0007669"/>
    <property type="project" value="TreeGrafter"/>
</dbReference>
<dbReference type="Gene3D" id="2.60.120.10">
    <property type="entry name" value="Jelly Rolls"/>
    <property type="match status" value="1"/>
</dbReference>
<dbReference type="PROSITE" id="PS50042">
    <property type="entry name" value="CNMP_BINDING_3"/>
    <property type="match status" value="1"/>
</dbReference>
<dbReference type="Gene3D" id="1.10.10.10">
    <property type="entry name" value="Winged helix-like DNA-binding domain superfamily/Winged helix DNA-binding domain"/>
    <property type="match status" value="1"/>
</dbReference>
<evidence type="ECO:0000256" key="3">
    <source>
        <dbReference type="ARBA" id="ARBA00023163"/>
    </source>
</evidence>
<dbReference type="SUPFAM" id="SSF46785">
    <property type="entry name" value="Winged helix' DNA-binding domain"/>
    <property type="match status" value="1"/>
</dbReference>
<dbReference type="GO" id="GO:0003677">
    <property type="term" value="F:DNA binding"/>
    <property type="evidence" value="ECO:0007669"/>
    <property type="project" value="UniProtKB-KW"/>
</dbReference>
<dbReference type="SMART" id="SM00100">
    <property type="entry name" value="cNMP"/>
    <property type="match status" value="1"/>
</dbReference>
<dbReference type="PANTHER" id="PTHR24567:SF68">
    <property type="entry name" value="DNA-BINDING TRANSCRIPTIONAL DUAL REGULATOR CRP"/>
    <property type="match status" value="1"/>
</dbReference>
<dbReference type="InParanoid" id="A0LNW4"/>
<dbReference type="HOGENOM" id="CLU_075053_4_0_7"/>
<dbReference type="InterPro" id="IPR000595">
    <property type="entry name" value="cNMP-bd_dom"/>
</dbReference>
<gene>
    <name evidence="6" type="ordered locus">Sfum_3445</name>
</gene>
<dbReference type="InterPro" id="IPR036388">
    <property type="entry name" value="WH-like_DNA-bd_sf"/>
</dbReference>
<reference evidence="6 7" key="1">
    <citation type="submission" date="2006-10" db="EMBL/GenBank/DDBJ databases">
        <title>Complete sequence of Syntrophobacter fumaroxidans MPOB.</title>
        <authorList>
            <consortium name="US DOE Joint Genome Institute"/>
            <person name="Copeland A."/>
            <person name="Lucas S."/>
            <person name="Lapidus A."/>
            <person name="Barry K."/>
            <person name="Detter J.C."/>
            <person name="Glavina del Rio T."/>
            <person name="Hammon N."/>
            <person name="Israni S."/>
            <person name="Pitluck S."/>
            <person name="Goltsman E.G."/>
            <person name="Martinez M."/>
            <person name="Schmutz J."/>
            <person name="Larimer F."/>
            <person name="Land M."/>
            <person name="Hauser L."/>
            <person name="Kyrpides N."/>
            <person name="Kim E."/>
            <person name="Boone D.R."/>
            <person name="Brockman F."/>
            <person name="Culley D."/>
            <person name="Ferry J."/>
            <person name="Gunsalus R."/>
            <person name="McInerney M.J."/>
            <person name="Morrison M."/>
            <person name="Plugge C."/>
            <person name="Rohlin L."/>
            <person name="Scholten J."/>
            <person name="Sieber J."/>
            <person name="Stams A.J.M."/>
            <person name="Worm P."/>
            <person name="Henstra A.M."/>
            <person name="Richardson P."/>
        </authorList>
    </citation>
    <scope>NUCLEOTIDE SEQUENCE [LARGE SCALE GENOMIC DNA]</scope>
    <source>
        <strain evidence="7">DSM 10017 / MPOB</strain>
    </source>
</reference>
<dbReference type="Proteomes" id="UP000001784">
    <property type="component" value="Chromosome"/>
</dbReference>
<accession>A0LNW4</accession>
<dbReference type="eggNOG" id="COG0664">
    <property type="taxonomic scope" value="Bacteria"/>
</dbReference>
<dbReference type="InterPro" id="IPR018490">
    <property type="entry name" value="cNMP-bd_dom_sf"/>
</dbReference>
<dbReference type="KEGG" id="sfu:Sfum_3445"/>
<dbReference type="CDD" id="cd00038">
    <property type="entry name" value="CAP_ED"/>
    <property type="match status" value="1"/>
</dbReference>
<dbReference type="Pfam" id="PF13545">
    <property type="entry name" value="HTH_Crp_2"/>
    <property type="match status" value="1"/>
</dbReference>
<dbReference type="GO" id="GO:0005829">
    <property type="term" value="C:cytosol"/>
    <property type="evidence" value="ECO:0007669"/>
    <property type="project" value="TreeGrafter"/>
</dbReference>
<dbReference type="Pfam" id="PF00027">
    <property type="entry name" value="cNMP_binding"/>
    <property type="match status" value="1"/>
</dbReference>
<dbReference type="PANTHER" id="PTHR24567">
    <property type="entry name" value="CRP FAMILY TRANSCRIPTIONAL REGULATORY PROTEIN"/>
    <property type="match status" value="1"/>
</dbReference>
<dbReference type="InterPro" id="IPR014710">
    <property type="entry name" value="RmlC-like_jellyroll"/>
</dbReference>
<keyword evidence="1" id="KW-0805">Transcription regulation</keyword>
<dbReference type="AlphaFoldDB" id="A0LNW4"/>
<keyword evidence="7" id="KW-1185">Reference proteome</keyword>
<feature type="domain" description="HTH crp-type" evidence="5">
    <location>
        <begin position="146"/>
        <end position="215"/>
    </location>
</feature>
<dbReference type="EMBL" id="CP000478">
    <property type="protein sequence ID" value="ABK19116.1"/>
    <property type="molecule type" value="Genomic_DNA"/>
</dbReference>
<dbReference type="InterPro" id="IPR050397">
    <property type="entry name" value="Env_Response_Regulators"/>
</dbReference>
<feature type="domain" description="Cyclic nucleotide-binding" evidence="4">
    <location>
        <begin position="12"/>
        <end position="115"/>
    </location>
</feature>
<keyword evidence="2" id="KW-0238">DNA-binding</keyword>
<name>A0LNW4_SYNFM</name>
<evidence type="ECO:0000256" key="1">
    <source>
        <dbReference type="ARBA" id="ARBA00023015"/>
    </source>
</evidence>
<proteinExistence type="predicted"/>
<organism evidence="6 7">
    <name type="scientific">Syntrophobacter fumaroxidans (strain DSM 10017 / MPOB)</name>
    <dbReference type="NCBI Taxonomy" id="335543"/>
    <lineage>
        <taxon>Bacteria</taxon>
        <taxon>Pseudomonadati</taxon>
        <taxon>Thermodesulfobacteriota</taxon>
        <taxon>Syntrophobacteria</taxon>
        <taxon>Syntrophobacterales</taxon>
        <taxon>Syntrophobacteraceae</taxon>
        <taxon>Syntrophobacter</taxon>
    </lineage>
</organism>
<dbReference type="SMART" id="SM00419">
    <property type="entry name" value="HTH_CRP"/>
    <property type="match status" value="1"/>
</dbReference>